<dbReference type="OrthoDB" id="9778912at2"/>
<dbReference type="InterPro" id="IPR004136">
    <property type="entry name" value="NMO"/>
</dbReference>
<comment type="cofactor">
    <cofactor evidence="1">
        <name>FMN</name>
        <dbReference type="ChEBI" id="CHEBI:58210"/>
    </cofactor>
</comment>
<dbReference type="Gene3D" id="3.20.20.70">
    <property type="entry name" value="Aldolase class I"/>
    <property type="match status" value="1"/>
</dbReference>
<dbReference type="GO" id="GO:0009636">
    <property type="term" value="P:response to toxic substance"/>
    <property type="evidence" value="ECO:0007669"/>
    <property type="project" value="UniProtKB-KW"/>
</dbReference>
<dbReference type="PANTHER" id="PTHR42747:SF3">
    <property type="entry name" value="NITRONATE MONOOXYGENASE-RELATED"/>
    <property type="match status" value="1"/>
</dbReference>
<dbReference type="Proteomes" id="UP000247591">
    <property type="component" value="Unassembled WGS sequence"/>
</dbReference>
<name>A0A318RJF7_WILLI</name>
<protein>
    <recommendedName>
        <fullName evidence="8">Propionate 3-nitronate monooxygenase</fullName>
    </recommendedName>
</protein>
<dbReference type="PANTHER" id="PTHR42747">
    <property type="entry name" value="NITRONATE MONOOXYGENASE-RELATED"/>
    <property type="match status" value="1"/>
</dbReference>
<organism evidence="10 11">
    <name type="scientific">Williamsia limnetica</name>
    <dbReference type="NCBI Taxonomy" id="882452"/>
    <lineage>
        <taxon>Bacteria</taxon>
        <taxon>Bacillati</taxon>
        <taxon>Actinomycetota</taxon>
        <taxon>Actinomycetes</taxon>
        <taxon>Mycobacteriales</taxon>
        <taxon>Nocardiaceae</taxon>
        <taxon>Williamsia</taxon>
    </lineage>
</organism>
<dbReference type="InterPro" id="IPR013785">
    <property type="entry name" value="Aldolase_TIM"/>
</dbReference>
<keyword evidence="4" id="KW-0285">Flavoprotein</keyword>
<comment type="catalytic activity">
    <reaction evidence="9">
        <text>3 propionate 3-nitronate + 3 O2 + H2O = 3 3-oxopropanoate + 2 nitrate + nitrite + H2O2 + 3 H(+)</text>
        <dbReference type="Rhea" id="RHEA:57332"/>
        <dbReference type="ChEBI" id="CHEBI:15377"/>
        <dbReference type="ChEBI" id="CHEBI:15378"/>
        <dbReference type="ChEBI" id="CHEBI:15379"/>
        <dbReference type="ChEBI" id="CHEBI:16240"/>
        <dbReference type="ChEBI" id="CHEBI:16301"/>
        <dbReference type="ChEBI" id="CHEBI:17632"/>
        <dbReference type="ChEBI" id="CHEBI:33190"/>
        <dbReference type="ChEBI" id="CHEBI:136067"/>
    </reaction>
</comment>
<reference evidence="10 11" key="1">
    <citation type="submission" date="2018-06" db="EMBL/GenBank/DDBJ databases">
        <title>Genomic Encyclopedia of Type Strains, Phase IV (KMG-IV): sequencing the most valuable type-strain genomes for metagenomic binning, comparative biology and taxonomic classification.</title>
        <authorList>
            <person name="Goeker M."/>
        </authorList>
    </citation>
    <scope>NUCLEOTIDE SEQUENCE [LARGE SCALE GENOMIC DNA]</scope>
    <source>
        <strain evidence="10 11">DSM 45521</strain>
    </source>
</reference>
<dbReference type="CDD" id="cd04730">
    <property type="entry name" value="NPD_like"/>
    <property type="match status" value="1"/>
</dbReference>
<dbReference type="SUPFAM" id="SSF51412">
    <property type="entry name" value="Inosine monophosphate dehydrogenase (IMPDH)"/>
    <property type="match status" value="1"/>
</dbReference>
<evidence type="ECO:0000313" key="10">
    <source>
        <dbReference type="EMBL" id="PYE17980.1"/>
    </source>
</evidence>
<evidence type="ECO:0000256" key="4">
    <source>
        <dbReference type="ARBA" id="ARBA00022630"/>
    </source>
</evidence>
<keyword evidence="6" id="KW-0560">Oxidoreductase</keyword>
<dbReference type="AlphaFoldDB" id="A0A318RJF7"/>
<dbReference type="EMBL" id="QJSP01000005">
    <property type="protein sequence ID" value="PYE17980.1"/>
    <property type="molecule type" value="Genomic_DNA"/>
</dbReference>
<evidence type="ECO:0000256" key="6">
    <source>
        <dbReference type="ARBA" id="ARBA00023002"/>
    </source>
</evidence>
<evidence type="ECO:0000256" key="2">
    <source>
        <dbReference type="ARBA" id="ARBA00009881"/>
    </source>
</evidence>
<keyword evidence="11" id="KW-1185">Reference proteome</keyword>
<comment type="caution">
    <text evidence="10">The sequence shown here is derived from an EMBL/GenBank/DDBJ whole genome shotgun (WGS) entry which is preliminary data.</text>
</comment>
<evidence type="ECO:0000256" key="9">
    <source>
        <dbReference type="ARBA" id="ARBA00049401"/>
    </source>
</evidence>
<accession>A0A318RJF7</accession>
<evidence type="ECO:0000256" key="5">
    <source>
        <dbReference type="ARBA" id="ARBA00022643"/>
    </source>
</evidence>
<keyword evidence="5" id="KW-0288">FMN</keyword>
<evidence type="ECO:0000256" key="8">
    <source>
        <dbReference type="ARBA" id="ARBA00031155"/>
    </source>
</evidence>
<evidence type="ECO:0000256" key="7">
    <source>
        <dbReference type="ARBA" id="ARBA00023033"/>
    </source>
</evidence>
<dbReference type="GO" id="GO:0018580">
    <property type="term" value="F:nitronate monooxygenase activity"/>
    <property type="evidence" value="ECO:0007669"/>
    <property type="project" value="InterPro"/>
</dbReference>
<gene>
    <name evidence="10" type="ORF">DFR67_105125</name>
</gene>
<evidence type="ECO:0000256" key="3">
    <source>
        <dbReference type="ARBA" id="ARBA00022575"/>
    </source>
</evidence>
<keyword evidence="3" id="KW-0216">Detoxification</keyword>
<sequence length="342" mass="35293">MTMFDLRELDAPIVGAPMAGGPSTPALAAAVSGAGGLGFLAGALLGADKLAADIATARNLTSGPIGVNLFVPQFDTGRPEEIAGYAEELAELASQFAVELGEPRYTDDDYPAKIDVLLDLRPDVVSFTFGCASADDIGRLRAAGITTVATVTTVDETEMAKARGVDAFVAQGPGAGGHRGTFDPLAEPATDSLEVLLAAVLERSDVVIAAGGIGTPEDVERVVGLGAVAAQVGTALLLSDEAGTNPVSRAALQDKQFTETAVTKSFSGRYARGLKNRFMENHEKTAPLAYPQIHYLTGPLRRAAVKAGDPHATNHWAGTAFGEARPGAAAAIVEALSSRIRR</sequence>
<evidence type="ECO:0000313" key="11">
    <source>
        <dbReference type="Proteomes" id="UP000247591"/>
    </source>
</evidence>
<comment type="similarity">
    <text evidence="2">Belongs to the nitronate monooxygenase family. NMO class I subfamily.</text>
</comment>
<keyword evidence="7" id="KW-0503">Monooxygenase</keyword>
<proteinExistence type="inferred from homology"/>
<evidence type="ECO:0000256" key="1">
    <source>
        <dbReference type="ARBA" id="ARBA00001917"/>
    </source>
</evidence>
<dbReference type="Pfam" id="PF03060">
    <property type="entry name" value="NMO"/>
    <property type="match status" value="1"/>
</dbReference>